<dbReference type="InterPro" id="IPR001650">
    <property type="entry name" value="Helicase_C-like"/>
</dbReference>
<accession>A0A8E6B9Y3</accession>
<feature type="coiled-coil region" evidence="1">
    <location>
        <begin position="1073"/>
        <end position="1119"/>
    </location>
</feature>
<dbReference type="SMART" id="SM00487">
    <property type="entry name" value="DEXDc"/>
    <property type="match status" value="1"/>
</dbReference>
<dbReference type="Pfam" id="PF04851">
    <property type="entry name" value="ResIII"/>
    <property type="match status" value="1"/>
</dbReference>
<evidence type="ECO:0000256" key="2">
    <source>
        <dbReference type="SAM" id="MobiDB-lite"/>
    </source>
</evidence>
<name>A0A8E6B9Y3_9BACT</name>
<evidence type="ECO:0000313" key="5">
    <source>
        <dbReference type="Proteomes" id="UP000676194"/>
    </source>
</evidence>
<feature type="coiled-coil region" evidence="1">
    <location>
        <begin position="1687"/>
        <end position="1721"/>
    </location>
</feature>
<dbReference type="Pfam" id="PF08241">
    <property type="entry name" value="Methyltransf_11"/>
    <property type="match status" value="1"/>
</dbReference>
<dbReference type="CDD" id="cd02440">
    <property type="entry name" value="AdoMet_MTases"/>
    <property type="match status" value="1"/>
</dbReference>
<dbReference type="InterPro" id="IPR029063">
    <property type="entry name" value="SAM-dependent_MTases_sf"/>
</dbReference>
<dbReference type="SUPFAM" id="SSF52540">
    <property type="entry name" value="P-loop containing nucleoside triphosphate hydrolases"/>
    <property type="match status" value="2"/>
</dbReference>
<feature type="compositionally biased region" description="Polar residues" evidence="2">
    <location>
        <begin position="1833"/>
        <end position="1842"/>
    </location>
</feature>
<dbReference type="InterPro" id="IPR027417">
    <property type="entry name" value="P-loop_NTPase"/>
</dbReference>
<dbReference type="KEGG" id="tsph:KIH39_18300"/>
<feature type="coiled-coil region" evidence="1">
    <location>
        <begin position="1550"/>
        <end position="1605"/>
    </location>
</feature>
<dbReference type="InterPro" id="IPR014001">
    <property type="entry name" value="Helicase_ATP-bd"/>
</dbReference>
<dbReference type="SUPFAM" id="SSF53335">
    <property type="entry name" value="S-adenosyl-L-methionine-dependent methyltransferases"/>
    <property type="match status" value="1"/>
</dbReference>
<keyword evidence="4" id="KW-0547">Nucleotide-binding</keyword>
<dbReference type="InterPro" id="IPR006935">
    <property type="entry name" value="Helicase/UvrB_N"/>
</dbReference>
<keyword evidence="4" id="KW-0378">Hydrolase</keyword>
<dbReference type="GO" id="GO:0005524">
    <property type="term" value="F:ATP binding"/>
    <property type="evidence" value="ECO:0007669"/>
    <property type="project" value="InterPro"/>
</dbReference>
<dbReference type="InterPro" id="IPR013216">
    <property type="entry name" value="Methyltransf_11"/>
</dbReference>
<keyword evidence="1" id="KW-0175">Coiled coil</keyword>
<feature type="compositionally biased region" description="Basic and acidic residues" evidence="2">
    <location>
        <begin position="1804"/>
        <end position="1815"/>
    </location>
</feature>
<evidence type="ECO:0000256" key="1">
    <source>
        <dbReference type="SAM" id="Coils"/>
    </source>
</evidence>
<dbReference type="PANTHER" id="PTHR41313:SF1">
    <property type="entry name" value="DNA METHYLASE ADENINE-SPECIFIC DOMAIN-CONTAINING PROTEIN"/>
    <property type="match status" value="1"/>
</dbReference>
<dbReference type="PANTHER" id="PTHR41313">
    <property type="entry name" value="ADENINE-SPECIFIC METHYLTRANSFERASE"/>
    <property type="match status" value="1"/>
</dbReference>
<gene>
    <name evidence="4" type="ORF">KIH39_18300</name>
</gene>
<dbReference type="GO" id="GO:0016787">
    <property type="term" value="F:hydrolase activity"/>
    <property type="evidence" value="ECO:0007669"/>
    <property type="project" value="InterPro"/>
</dbReference>
<protein>
    <submittedName>
        <fullName evidence="4">DEAD/DEAH box helicase family protein</fullName>
    </submittedName>
</protein>
<keyword evidence="4" id="KW-0067">ATP-binding</keyword>
<organism evidence="4 5">
    <name type="scientific">Telmatocola sphagniphila</name>
    <dbReference type="NCBI Taxonomy" id="1123043"/>
    <lineage>
        <taxon>Bacteria</taxon>
        <taxon>Pseudomonadati</taxon>
        <taxon>Planctomycetota</taxon>
        <taxon>Planctomycetia</taxon>
        <taxon>Gemmatales</taxon>
        <taxon>Gemmataceae</taxon>
    </lineage>
</organism>
<evidence type="ECO:0000313" key="4">
    <source>
        <dbReference type="EMBL" id="QVL34950.1"/>
    </source>
</evidence>
<dbReference type="GO" id="GO:0003677">
    <property type="term" value="F:DNA binding"/>
    <property type="evidence" value="ECO:0007669"/>
    <property type="project" value="InterPro"/>
</dbReference>
<dbReference type="PRINTS" id="PR00507">
    <property type="entry name" value="N12N6MTFRASE"/>
</dbReference>
<dbReference type="GO" id="GO:0004386">
    <property type="term" value="F:helicase activity"/>
    <property type="evidence" value="ECO:0007669"/>
    <property type="project" value="UniProtKB-KW"/>
</dbReference>
<dbReference type="EMBL" id="CP074694">
    <property type="protein sequence ID" value="QVL34950.1"/>
    <property type="molecule type" value="Genomic_DNA"/>
</dbReference>
<dbReference type="InterPro" id="IPR052933">
    <property type="entry name" value="DNA_Protect_Modify"/>
</dbReference>
<feature type="region of interest" description="Disordered" evidence="2">
    <location>
        <begin position="1804"/>
        <end position="1850"/>
    </location>
</feature>
<dbReference type="Pfam" id="PF00271">
    <property type="entry name" value="Helicase_C"/>
    <property type="match status" value="1"/>
</dbReference>
<sequence>MPSKPPSRTPQLPGFATDFEEFAETTTSVIDPTEAPNAVQDHRSRLDSKPIQPLRASSLFEDSPVDRQPASESTSGASSRSSSELSERSSNGFPHSKPSRIGGSTPTVGGGILTPSYAERFASTSDSHHLTQRFGLKPRPRQNSLFDQPIEQVEAPISQVTVPTDSSPLSVSTSSGEKAKARDILAAIRVLNRLDAENRLATEEERQALARFGGFGAVALSLFPDPIKGTYKDASWQSLGEELKSLLSPEDYESAKRTTFNAFYTAPVVMTAMHQALDRLGIPEQATVLEPGCGTGNFLSYAKPKQHFIGVELDRTSGRIAKALHPDQDIRIENFRDTKLPDGRLDAVIGNVPFADVKLDHKGQRFSLHDYFFAKSVDALKPGGVLALVTSHYTLDKQNASIREYLAERADFIGAIRLPCDAFKREGTAVVTDIVFLRKRAPDEAAHHTETNWLKSEPLDIEGKAIPINEYFHSHPEMVLGTWTSKDSLYGGETGYSVLSNGDLSSQLREAIARLPRFETLQDATESQRDTTTCFTPPPLERHITEGSFFLSDQKAICQLIGGRAVPAQHGSTVLTATGGLMGKRLAALIQLRDEARRVLQSQNEGWPEEHREQARRKLNQTYDYFVSQYGPINKTTFGETADGTVIRRMPNLAKFREDPDAMLVMSLEEYDEVTGKATKAAILLKDVVGKTPEILQVRSAEEGLLVSLDRKGGIDLGYIAELYGQPEEKIIGELGELIYLNPESQHWETADEYLSGNVRAKLALAERAGEKFSRNAEALRVVQPPDVLPGDIDANLGAPWIPESDIQAFASELFRVDADSVKVAHLKKDALWSFEADYHTERSVAATADYGTDRANGTWLFELALNLKSPVIYDTVPGSDKDEKVINPDATLAAKEKQKIIKEKFRSWIFQDPERTERLVRTYNDTYNNLRPRLFDGGHLDFPGMNTTVQLRPHQKDAIWRGMSSGNTLLAHVVGAGKTFTMAATGMKMKQTGLVKKPMYVVPNHMLEQFAREFMQLYPNAHLLVATKEDLSRDKRKFLTAKIASGDWDGIIVTHSSFERIGMSKDYQEKFLREQIAEYDELLRDRSRSQDKPHRNLIKTIEKQKASREAKLKDLLAEDKKDDGLVFDELGVDQIFIDEAHFFKNLETPTKMDRVAGIQTGGSERAFDLFMKCRYLNEQHPGHGVEFATGTPVSNSMMEMYTMQRFLDPKGLSDRGIEHFDAWAATFGEVVDTMEISPDGQSLKPRSRFAKFTNLPELQQMFRAFADVQTAEMLNLPRPKLEGGKATIVACPMSEAQSRLQQELVQRYEQIRSQKVDPRKDNALAITTDGRKLALDARMLDAQAEDDPGSKVNALVENVVRIWRKSEVTRGTQMIFCDMGVNPTPWGYSAYEDIIQKLIRQGIPAEQIAAVGEADSDAKKQALFEKVRQGSVRVLLGSTMKMGTGTNVQKRLVALHHLDAPWKPAEVEQREGRILRQGNESEEVSIYRYVTQGSFDSYMWQALETKARFIAQVISGNCGLRKAEDIGGQELSYAEVKAIASGNPAVLTLAEADAELQRLSVLKKNHADEQYLARKHIRNLPDHIADYQRRLAAFEADRNTIQDHPNSLFVGNRPVPPRDAQAVLGQRLENLPERVSQSTRVALGRYKGLNFGMILHADYPPEVYLEGASKRTATLSREHRGPRAVLNALERLATTYDERCQKERDDLELAQSQLHDYQSRLGQEFAHEDYLAELTNLRDQLKLGLSITTPPAEGEERVSTSEIAERIKDLKSINTIEATAQRSGEQRIIIAEEPVTKRVRERMQREQELLKEEVNPSEETSLPEVSPHLSDYRTQVTQSSDTRSKELMI</sequence>
<dbReference type="Gene3D" id="3.40.50.300">
    <property type="entry name" value="P-loop containing nucleotide triphosphate hydrolases"/>
    <property type="match status" value="2"/>
</dbReference>
<proteinExistence type="predicted"/>
<evidence type="ECO:0000259" key="3">
    <source>
        <dbReference type="SMART" id="SM00487"/>
    </source>
</evidence>
<dbReference type="Gene3D" id="3.40.50.150">
    <property type="entry name" value="Vaccinia Virus protein VP39"/>
    <property type="match status" value="1"/>
</dbReference>
<dbReference type="Proteomes" id="UP000676194">
    <property type="component" value="Chromosome"/>
</dbReference>
<keyword evidence="5" id="KW-1185">Reference proteome</keyword>
<feature type="region of interest" description="Disordered" evidence="2">
    <location>
        <begin position="1"/>
        <end position="114"/>
    </location>
</feature>
<feature type="compositionally biased region" description="Low complexity" evidence="2">
    <location>
        <begin position="71"/>
        <end position="90"/>
    </location>
</feature>
<reference evidence="4" key="1">
    <citation type="submission" date="2021-05" db="EMBL/GenBank/DDBJ databases">
        <title>Complete genome sequence of the cellulolytic planctomycete Telmatocola sphagniphila SP2T and characterization of the first cellulase from planctomycetes.</title>
        <authorList>
            <person name="Rakitin A.L."/>
            <person name="Beletsky A.V."/>
            <person name="Naumoff D.G."/>
            <person name="Kulichevskaya I.S."/>
            <person name="Mardanov A.V."/>
            <person name="Ravin N.V."/>
            <person name="Dedysh S.N."/>
        </authorList>
    </citation>
    <scope>NUCLEOTIDE SEQUENCE</scope>
    <source>
        <strain evidence="4">SP2T</strain>
    </source>
</reference>
<keyword evidence="4" id="KW-0347">Helicase</keyword>
<feature type="domain" description="Helicase ATP-binding" evidence="3">
    <location>
        <begin position="948"/>
        <end position="1221"/>
    </location>
</feature>
<dbReference type="GO" id="GO:0008757">
    <property type="term" value="F:S-adenosylmethionine-dependent methyltransferase activity"/>
    <property type="evidence" value="ECO:0007669"/>
    <property type="project" value="InterPro"/>
</dbReference>